<comment type="caution">
    <text evidence="6">The sequence shown here is derived from an EMBL/GenBank/DDBJ whole genome shotgun (WGS) entry which is preliminary data.</text>
</comment>
<sequence length="98" mass="11601">MRTALVFRVGTQEVNNFRMIERHYFKNKLIRSYDFEFGFCIPNSTNSWEAIYPIPERSAEEIAEFKNSPDGHRSDSFYFVGDKLIMHNKAMYNYADDA</sequence>
<evidence type="ECO:0000256" key="2">
    <source>
        <dbReference type="ARBA" id="ARBA00022448"/>
    </source>
</evidence>
<dbReference type="PANTHER" id="PTHR12951">
    <property type="entry name" value="RETINAL PROTEIN 4"/>
    <property type="match status" value="1"/>
</dbReference>
<dbReference type="InterPro" id="IPR037036">
    <property type="entry name" value="PDED_dom_sf"/>
</dbReference>
<evidence type="ECO:0000256" key="4">
    <source>
        <dbReference type="ARBA" id="ARBA00023121"/>
    </source>
</evidence>
<feature type="domain" description="GMP phosphodiesterase delta subunit" evidence="5">
    <location>
        <begin position="3"/>
        <end position="94"/>
    </location>
</feature>
<evidence type="ECO:0000256" key="1">
    <source>
        <dbReference type="ARBA" id="ARBA00008102"/>
    </source>
</evidence>
<protein>
    <recommendedName>
        <fullName evidence="5">GMP phosphodiesterase delta subunit domain-containing protein</fullName>
    </recommendedName>
</protein>
<dbReference type="OrthoDB" id="10248777at2759"/>
<reference evidence="6" key="1">
    <citation type="submission" date="2020-10" db="EMBL/GenBank/DDBJ databases">
        <title>Unveiling of a novel bifunctional photoreceptor, Dualchrome1, isolated from a cosmopolitan green alga.</title>
        <authorList>
            <person name="Suzuki S."/>
            <person name="Kawachi M."/>
        </authorList>
    </citation>
    <scope>NUCLEOTIDE SEQUENCE</scope>
    <source>
        <strain evidence="6">NIES 2893</strain>
    </source>
</reference>
<evidence type="ECO:0000313" key="6">
    <source>
        <dbReference type="EMBL" id="GHP02612.1"/>
    </source>
</evidence>
<dbReference type="SUPFAM" id="SSF81296">
    <property type="entry name" value="E set domains"/>
    <property type="match status" value="1"/>
</dbReference>
<organism evidence="6 7">
    <name type="scientific">Pycnococcus provasolii</name>
    <dbReference type="NCBI Taxonomy" id="41880"/>
    <lineage>
        <taxon>Eukaryota</taxon>
        <taxon>Viridiplantae</taxon>
        <taxon>Chlorophyta</taxon>
        <taxon>Pseudoscourfieldiophyceae</taxon>
        <taxon>Pseudoscourfieldiales</taxon>
        <taxon>Pycnococcaceae</taxon>
        <taxon>Pycnococcus</taxon>
    </lineage>
</organism>
<keyword evidence="4" id="KW-0446">Lipid-binding</keyword>
<keyword evidence="7" id="KW-1185">Reference proteome</keyword>
<dbReference type="Gene3D" id="2.70.50.40">
    <property type="entry name" value="GMP phosphodiesterase, delta subunit"/>
    <property type="match status" value="1"/>
</dbReference>
<dbReference type="GO" id="GO:0005929">
    <property type="term" value="C:cilium"/>
    <property type="evidence" value="ECO:0007669"/>
    <property type="project" value="TreeGrafter"/>
</dbReference>
<dbReference type="Proteomes" id="UP000660262">
    <property type="component" value="Unassembled WGS sequence"/>
</dbReference>
<accession>A0A830H7Q8</accession>
<evidence type="ECO:0000256" key="3">
    <source>
        <dbReference type="ARBA" id="ARBA00022927"/>
    </source>
</evidence>
<gene>
    <name evidence="6" type="ORF">PPROV_000136800</name>
</gene>
<evidence type="ECO:0000313" key="7">
    <source>
        <dbReference type="Proteomes" id="UP000660262"/>
    </source>
</evidence>
<dbReference type="GO" id="GO:0060271">
    <property type="term" value="P:cilium assembly"/>
    <property type="evidence" value="ECO:0007669"/>
    <property type="project" value="TreeGrafter"/>
</dbReference>
<dbReference type="InterPro" id="IPR014756">
    <property type="entry name" value="Ig_E-set"/>
</dbReference>
<dbReference type="Pfam" id="PF05351">
    <property type="entry name" value="GMP_PDE_delta"/>
    <property type="match status" value="1"/>
</dbReference>
<dbReference type="AlphaFoldDB" id="A0A830H7Q8"/>
<keyword evidence="3" id="KW-0653">Protein transport</keyword>
<dbReference type="InterPro" id="IPR051519">
    <property type="entry name" value="PDE6D_unc-119_myristoyl-bd"/>
</dbReference>
<dbReference type="InterPro" id="IPR008015">
    <property type="entry name" value="PDED_dom"/>
</dbReference>
<comment type="similarity">
    <text evidence="1">Belongs to the PDE6D/unc-119 family.</text>
</comment>
<dbReference type="PANTHER" id="PTHR12951:SF1">
    <property type="entry name" value="PROTEIN UNC-119 HOMOLOG"/>
    <property type="match status" value="1"/>
</dbReference>
<name>A0A830H7Q8_9CHLO</name>
<keyword evidence="2" id="KW-0813">Transport</keyword>
<proteinExistence type="inferred from homology"/>
<dbReference type="GO" id="GO:0042953">
    <property type="term" value="P:lipoprotein transport"/>
    <property type="evidence" value="ECO:0007669"/>
    <property type="project" value="TreeGrafter"/>
</dbReference>
<evidence type="ECO:0000259" key="5">
    <source>
        <dbReference type="Pfam" id="PF05351"/>
    </source>
</evidence>
<dbReference type="EMBL" id="BNJQ01000003">
    <property type="protein sequence ID" value="GHP02612.1"/>
    <property type="molecule type" value="Genomic_DNA"/>
</dbReference>
<dbReference type="GO" id="GO:0008289">
    <property type="term" value="F:lipid binding"/>
    <property type="evidence" value="ECO:0007669"/>
    <property type="project" value="UniProtKB-KW"/>
</dbReference>